<name>A0A1M4VL29_9FIRM</name>
<keyword evidence="6 7" id="KW-0472">Membrane</keyword>
<dbReference type="Pfam" id="PF00528">
    <property type="entry name" value="BPD_transp_1"/>
    <property type="match status" value="1"/>
</dbReference>
<evidence type="ECO:0000256" key="4">
    <source>
        <dbReference type="ARBA" id="ARBA00022692"/>
    </source>
</evidence>
<dbReference type="OrthoDB" id="9801163at2"/>
<dbReference type="Gene3D" id="1.10.3720.10">
    <property type="entry name" value="MetI-like"/>
    <property type="match status" value="1"/>
</dbReference>
<keyword evidence="4 7" id="KW-0812">Transmembrane</keyword>
<dbReference type="GO" id="GO:0015226">
    <property type="term" value="F:carnitine transmembrane transporter activity"/>
    <property type="evidence" value="ECO:0007669"/>
    <property type="project" value="TreeGrafter"/>
</dbReference>
<evidence type="ECO:0000256" key="6">
    <source>
        <dbReference type="ARBA" id="ARBA00023136"/>
    </source>
</evidence>
<dbReference type="GO" id="GO:0015871">
    <property type="term" value="P:choline transport"/>
    <property type="evidence" value="ECO:0007669"/>
    <property type="project" value="TreeGrafter"/>
</dbReference>
<evidence type="ECO:0000256" key="2">
    <source>
        <dbReference type="ARBA" id="ARBA00022448"/>
    </source>
</evidence>
<feature type="transmembrane region" description="Helical" evidence="7">
    <location>
        <begin position="43"/>
        <end position="61"/>
    </location>
</feature>
<dbReference type="InterPro" id="IPR035906">
    <property type="entry name" value="MetI-like_sf"/>
</dbReference>
<sequence>MPAKIPLGDVIEIFINFLTDNFRFVFRGISSGLGAFLNGLEGLLLFIPALIFIIAISALAFKLAGKSVALFSLIGLYLIYNMELWEAAMSTLSMVLTATFVSIIFGVPIGILSAKKQKIRRLVMPILDLMQTMPAFVYLIPAISFFGMGKVPGLFATVIFAIPPSIRLTTLGIQQVPEDLVEAADAFGSTSMQKLTKVQIPLAMKTIMAGINQTIMLSLSMVVISAMIGAGGLGREVWLGIQRLWIGTAFEGGLAVVILAMVLDKLTQSVSK</sequence>
<dbReference type="GO" id="GO:0005275">
    <property type="term" value="F:amine transmembrane transporter activity"/>
    <property type="evidence" value="ECO:0007669"/>
    <property type="project" value="TreeGrafter"/>
</dbReference>
<dbReference type="AlphaFoldDB" id="A0A1M4VL29"/>
<dbReference type="PROSITE" id="PS50928">
    <property type="entry name" value="ABC_TM1"/>
    <property type="match status" value="1"/>
</dbReference>
<proteinExistence type="inferred from homology"/>
<protein>
    <submittedName>
        <fullName evidence="9">Glycine betaine/proline transport system permease protein</fullName>
    </submittedName>
</protein>
<feature type="transmembrane region" description="Helical" evidence="7">
    <location>
        <begin position="91"/>
        <end position="114"/>
    </location>
</feature>
<keyword evidence="2 7" id="KW-0813">Transport</keyword>
<dbReference type="RefSeq" id="WP_073270014.1">
    <property type="nucleotide sequence ID" value="NZ_FQTU01000005.1"/>
</dbReference>
<dbReference type="CDD" id="cd06261">
    <property type="entry name" value="TM_PBP2"/>
    <property type="match status" value="1"/>
</dbReference>
<dbReference type="SUPFAM" id="SSF161098">
    <property type="entry name" value="MetI-like"/>
    <property type="match status" value="1"/>
</dbReference>
<dbReference type="InterPro" id="IPR000515">
    <property type="entry name" value="MetI-like"/>
</dbReference>
<comment type="similarity">
    <text evidence="7">Belongs to the binding-protein-dependent transport system permease family.</text>
</comment>
<keyword evidence="3" id="KW-1003">Cell membrane</keyword>
<accession>A0A1M4VL29</accession>
<evidence type="ECO:0000313" key="10">
    <source>
        <dbReference type="Proteomes" id="UP000184251"/>
    </source>
</evidence>
<dbReference type="FunFam" id="1.10.3720.10:FF:000001">
    <property type="entry name" value="Glycine betaine ABC transporter, permease"/>
    <property type="match status" value="1"/>
</dbReference>
<keyword evidence="5 7" id="KW-1133">Transmembrane helix</keyword>
<comment type="subcellular location">
    <subcellularLocation>
        <location evidence="7">Cell membrane</location>
        <topology evidence="7">Multi-pass membrane protein</topology>
    </subcellularLocation>
    <subcellularLocation>
        <location evidence="1">Membrane</location>
        <topology evidence="1">Multi-pass membrane protein</topology>
    </subcellularLocation>
</comment>
<dbReference type="GO" id="GO:0031460">
    <property type="term" value="P:glycine betaine transport"/>
    <property type="evidence" value="ECO:0007669"/>
    <property type="project" value="TreeGrafter"/>
</dbReference>
<keyword evidence="10" id="KW-1185">Reference proteome</keyword>
<feature type="transmembrane region" description="Helical" evidence="7">
    <location>
        <begin position="244"/>
        <end position="263"/>
    </location>
</feature>
<organism evidence="9 10">
    <name type="scientific">Alkalibacter saccharofermentans DSM 14828</name>
    <dbReference type="NCBI Taxonomy" id="1120975"/>
    <lineage>
        <taxon>Bacteria</taxon>
        <taxon>Bacillati</taxon>
        <taxon>Bacillota</taxon>
        <taxon>Clostridia</taxon>
        <taxon>Eubacteriales</taxon>
        <taxon>Eubacteriaceae</taxon>
        <taxon>Alkalibacter</taxon>
    </lineage>
</organism>
<evidence type="ECO:0000256" key="3">
    <source>
        <dbReference type="ARBA" id="ARBA00022475"/>
    </source>
</evidence>
<dbReference type="STRING" id="1120975.SAMN02746064_01029"/>
<feature type="domain" description="ABC transmembrane type-1" evidence="8">
    <location>
        <begin position="88"/>
        <end position="267"/>
    </location>
</feature>
<evidence type="ECO:0000256" key="1">
    <source>
        <dbReference type="ARBA" id="ARBA00004141"/>
    </source>
</evidence>
<gene>
    <name evidence="9" type="ORF">SAMN02746064_01029</name>
</gene>
<dbReference type="GO" id="GO:0043190">
    <property type="term" value="C:ATP-binding cassette (ABC) transporter complex"/>
    <property type="evidence" value="ECO:0007669"/>
    <property type="project" value="TreeGrafter"/>
</dbReference>
<evidence type="ECO:0000313" key="9">
    <source>
        <dbReference type="EMBL" id="SHE69587.1"/>
    </source>
</evidence>
<reference evidence="9 10" key="1">
    <citation type="submission" date="2016-11" db="EMBL/GenBank/DDBJ databases">
        <authorList>
            <person name="Jaros S."/>
            <person name="Januszkiewicz K."/>
            <person name="Wedrychowicz H."/>
        </authorList>
    </citation>
    <scope>NUCLEOTIDE SEQUENCE [LARGE SCALE GENOMIC DNA]</scope>
    <source>
        <strain evidence="9 10">DSM 14828</strain>
    </source>
</reference>
<dbReference type="EMBL" id="FQTU01000005">
    <property type="protein sequence ID" value="SHE69587.1"/>
    <property type="molecule type" value="Genomic_DNA"/>
</dbReference>
<dbReference type="PANTHER" id="PTHR47737">
    <property type="entry name" value="GLYCINE BETAINE/PROLINE BETAINE TRANSPORT SYSTEM PERMEASE PROTEIN PROW"/>
    <property type="match status" value="1"/>
</dbReference>
<evidence type="ECO:0000256" key="7">
    <source>
        <dbReference type="RuleBase" id="RU363032"/>
    </source>
</evidence>
<dbReference type="PANTHER" id="PTHR47737:SF1">
    <property type="entry name" value="GLYCINE BETAINE_PROLINE BETAINE TRANSPORT SYSTEM PERMEASE PROTEIN PROW"/>
    <property type="match status" value="1"/>
</dbReference>
<evidence type="ECO:0000259" key="8">
    <source>
        <dbReference type="PROSITE" id="PS50928"/>
    </source>
</evidence>
<dbReference type="Proteomes" id="UP000184251">
    <property type="component" value="Unassembled WGS sequence"/>
</dbReference>
<feature type="transmembrane region" description="Helical" evidence="7">
    <location>
        <begin position="211"/>
        <end position="232"/>
    </location>
</feature>
<evidence type="ECO:0000256" key="5">
    <source>
        <dbReference type="ARBA" id="ARBA00022989"/>
    </source>
</evidence>
<feature type="transmembrane region" description="Helical" evidence="7">
    <location>
        <begin position="68"/>
        <end position="85"/>
    </location>
</feature>
<feature type="transmembrane region" description="Helical" evidence="7">
    <location>
        <begin position="135"/>
        <end position="162"/>
    </location>
</feature>